<reference evidence="1" key="2">
    <citation type="journal article" date="2015" name="Fish Shellfish Immunol.">
        <title>Early steps in the European eel (Anguilla anguilla)-Vibrio vulnificus interaction in the gills: Role of the RtxA13 toxin.</title>
        <authorList>
            <person name="Callol A."/>
            <person name="Pajuelo D."/>
            <person name="Ebbesson L."/>
            <person name="Teles M."/>
            <person name="MacKenzie S."/>
            <person name="Amaro C."/>
        </authorList>
    </citation>
    <scope>NUCLEOTIDE SEQUENCE</scope>
</reference>
<name>A0A0E9PQ91_ANGAN</name>
<reference evidence="1" key="1">
    <citation type="submission" date="2014-11" db="EMBL/GenBank/DDBJ databases">
        <authorList>
            <person name="Amaro Gonzalez C."/>
        </authorList>
    </citation>
    <scope>NUCLEOTIDE SEQUENCE</scope>
</reference>
<dbReference type="EMBL" id="GBXM01101796">
    <property type="protein sequence ID" value="JAH06781.1"/>
    <property type="molecule type" value="Transcribed_RNA"/>
</dbReference>
<proteinExistence type="predicted"/>
<evidence type="ECO:0000313" key="1">
    <source>
        <dbReference type="EMBL" id="JAH06781.1"/>
    </source>
</evidence>
<organism evidence="1">
    <name type="scientific">Anguilla anguilla</name>
    <name type="common">European freshwater eel</name>
    <name type="synonym">Muraena anguilla</name>
    <dbReference type="NCBI Taxonomy" id="7936"/>
    <lineage>
        <taxon>Eukaryota</taxon>
        <taxon>Metazoa</taxon>
        <taxon>Chordata</taxon>
        <taxon>Craniata</taxon>
        <taxon>Vertebrata</taxon>
        <taxon>Euteleostomi</taxon>
        <taxon>Actinopterygii</taxon>
        <taxon>Neopterygii</taxon>
        <taxon>Teleostei</taxon>
        <taxon>Anguilliformes</taxon>
        <taxon>Anguillidae</taxon>
        <taxon>Anguilla</taxon>
    </lineage>
</organism>
<accession>A0A0E9PQ91</accession>
<protein>
    <submittedName>
        <fullName evidence="1">Uncharacterized protein</fullName>
    </submittedName>
</protein>
<dbReference type="AlphaFoldDB" id="A0A0E9PQ91"/>
<sequence length="43" mass="5055">MDEKKTQETSLILYKNTFLSLTPDPCRYKHRFAGELTIMAYPC</sequence>